<keyword evidence="2" id="KW-1185">Reference proteome</keyword>
<proteinExistence type="predicted"/>
<name>A0ABU0F1N3_9PSEU</name>
<reference evidence="1 2" key="1">
    <citation type="submission" date="2023-07" db="EMBL/GenBank/DDBJ databases">
        <title>Sequencing the genomes of 1000 actinobacteria strains.</title>
        <authorList>
            <person name="Klenk H.-P."/>
        </authorList>
    </citation>
    <scope>NUCLEOTIDE SEQUENCE [LARGE SCALE GENOMIC DNA]</scope>
    <source>
        <strain evidence="1 2">DSM 45805</strain>
    </source>
</reference>
<organism evidence="1 2">
    <name type="scientific">Amycolatopsis thermophila</name>
    <dbReference type="NCBI Taxonomy" id="206084"/>
    <lineage>
        <taxon>Bacteria</taxon>
        <taxon>Bacillati</taxon>
        <taxon>Actinomycetota</taxon>
        <taxon>Actinomycetes</taxon>
        <taxon>Pseudonocardiales</taxon>
        <taxon>Pseudonocardiaceae</taxon>
        <taxon>Amycolatopsis</taxon>
    </lineage>
</organism>
<protein>
    <submittedName>
        <fullName evidence="1">Uncharacterized protein</fullName>
    </submittedName>
</protein>
<comment type="caution">
    <text evidence="1">The sequence shown here is derived from an EMBL/GenBank/DDBJ whole genome shotgun (WGS) entry which is preliminary data.</text>
</comment>
<gene>
    <name evidence="1" type="ORF">FB470_005425</name>
</gene>
<evidence type="ECO:0000313" key="2">
    <source>
        <dbReference type="Proteomes" id="UP001229651"/>
    </source>
</evidence>
<dbReference type="EMBL" id="JAUSUT010000001">
    <property type="protein sequence ID" value="MDQ0381431.1"/>
    <property type="molecule type" value="Genomic_DNA"/>
</dbReference>
<dbReference type="Proteomes" id="UP001229651">
    <property type="component" value="Unassembled WGS sequence"/>
</dbReference>
<accession>A0ABU0F1N3</accession>
<sequence length="37" mass="3854">MAVPAVAMRRRRLVPRIGPVPRSLGIGGIFPAVGVGE</sequence>
<evidence type="ECO:0000313" key="1">
    <source>
        <dbReference type="EMBL" id="MDQ0381431.1"/>
    </source>
</evidence>